<dbReference type="Proteomes" id="UP001239462">
    <property type="component" value="Unassembled WGS sequence"/>
</dbReference>
<dbReference type="Pfam" id="PF07589">
    <property type="entry name" value="PEP-CTERM"/>
    <property type="match status" value="1"/>
</dbReference>
<comment type="caution">
    <text evidence="2">The sequence shown here is derived from an EMBL/GenBank/DDBJ whole genome shotgun (WGS) entry which is preliminary data.</text>
</comment>
<dbReference type="Pfam" id="PF14717">
    <property type="entry name" value="DUF4465"/>
    <property type="match status" value="1"/>
</dbReference>
<dbReference type="RefSeq" id="WP_289166995.1">
    <property type="nucleotide sequence ID" value="NZ_JASZZN010000029.1"/>
</dbReference>
<feature type="domain" description="Ice-binding protein C-terminal" evidence="1">
    <location>
        <begin position="260"/>
        <end position="283"/>
    </location>
</feature>
<evidence type="ECO:0000259" key="1">
    <source>
        <dbReference type="Pfam" id="PF07589"/>
    </source>
</evidence>
<dbReference type="InterPro" id="IPR027828">
    <property type="entry name" value="DUF4465"/>
</dbReference>
<evidence type="ECO:0000313" key="2">
    <source>
        <dbReference type="EMBL" id="MDM4018984.1"/>
    </source>
</evidence>
<keyword evidence="3" id="KW-1185">Reference proteome</keyword>
<gene>
    <name evidence="2" type="ORF">QTN89_26260</name>
</gene>
<dbReference type="Gene3D" id="2.60.120.1350">
    <property type="entry name" value="Protein of unknown function DUF4465"/>
    <property type="match status" value="1"/>
</dbReference>
<sequence>MPSTFAETVIDFESFPLAPESYFNGPTGNATAEETHYWWGSQTEQVGTFMVDEIQLSNRSSAFSWGGFAISNVTDNTTPGFSNQYSAYPGSGAGGSQNYAVAFGNRDVETTRFIDENFVFDRNNVDHLKQLPSIYLPENASAHSVAVTNTTYGYLSMRDGDAFAKKFGGIDGTDSDYLTLSIYGLDETDSTLDASIEFNLADFRFASESEDYILGDWAQLDLSPLADARSLHFNLSSSDIGDDGMNTPAYFAIDNFQITAIPEPSAAVAIAGLCVAGTLRRRKRRNPA</sequence>
<dbReference type="InterPro" id="IPR013424">
    <property type="entry name" value="Ice-binding_C"/>
</dbReference>
<organism evidence="2 3">
    <name type="scientific">Roseiconus lacunae</name>
    <dbReference type="NCBI Taxonomy" id="2605694"/>
    <lineage>
        <taxon>Bacteria</taxon>
        <taxon>Pseudomonadati</taxon>
        <taxon>Planctomycetota</taxon>
        <taxon>Planctomycetia</taxon>
        <taxon>Pirellulales</taxon>
        <taxon>Pirellulaceae</taxon>
        <taxon>Roseiconus</taxon>
    </lineage>
</organism>
<proteinExistence type="predicted"/>
<protein>
    <submittedName>
        <fullName evidence="2">DUF4465 domain-containing protein</fullName>
    </submittedName>
</protein>
<evidence type="ECO:0000313" key="3">
    <source>
        <dbReference type="Proteomes" id="UP001239462"/>
    </source>
</evidence>
<name>A0ABT7PR47_9BACT</name>
<accession>A0ABT7PR47</accession>
<reference evidence="2 3" key="1">
    <citation type="submission" date="2023-06" db="EMBL/GenBank/DDBJ databases">
        <title>Roseiconus lacunae JC819 isolated from Gulf of Mannar region, Tamil Nadu.</title>
        <authorList>
            <person name="Pk S."/>
            <person name="Ch S."/>
            <person name="Ch V.R."/>
        </authorList>
    </citation>
    <scope>NUCLEOTIDE SEQUENCE [LARGE SCALE GENOMIC DNA]</scope>
    <source>
        <strain evidence="2 3">JC819</strain>
    </source>
</reference>
<dbReference type="EMBL" id="JASZZN010000029">
    <property type="protein sequence ID" value="MDM4018984.1"/>
    <property type="molecule type" value="Genomic_DNA"/>
</dbReference>
<dbReference type="NCBIfam" id="TIGR02595">
    <property type="entry name" value="PEP_CTERM"/>
    <property type="match status" value="1"/>
</dbReference>